<dbReference type="EMBL" id="JBHSCR010000001">
    <property type="protein sequence ID" value="MFC4346652.1"/>
    <property type="molecule type" value="Genomic_DNA"/>
</dbReference>
<name>A0ABV8U636_9PROT</name>
<comment type="caution">
    <text evidence="1">The sequence shown here is derived from an EMBL/GenBank/DDBJ whole genome shotgun (WGS) entry which is preliminary data.</text>
</comment>
<evidence type="ECO:0008006" key="3">
    <source>
        <dbReference type="Google" id="ProtNLM"/>
    </source>
</evidence>
<dbReference type="RefSeq" id="WP_068148184.1">
    <property type="nucleotide sequence ID" value="NZ_JBHSCR010000001.1"/>
</dbReference>
<dbReference type="Gene3D" id="1.10.260.40">
    <property type="entry name" value="lambda repressor-like DNA-binding domains"/>
    <property type="match status" value="1"/>
</dbReference>
<keyword evidence="2" id="KW-1185">Reference proteome</keyword>
<proteinExistence type="predicted"/>
<accession>A0ABV8U636</accession>
<organism evidence="1 2">
    <name type="scientific">Kordiimonas lipolytica</name>
    <dbReference type="NCBI Taxonomy" id="1662421"/>
    <lineage>
        <taxon>Bacteria</taxon>
        <taxon>Pseudomonadati</taxon>
        <taxon>Pseudomonadota</taxon>
        <taxon>Alphaproteobacteria</taxon>
        <taxon>Kordiimonadales</taxon>
        <taxon>Kordiimonadaceae</taxon>
        <taxon>Kordiimonas</taxon>
    </lineage>
</organism>
<dbReference type="InterPro" id="IPR010982">
    <property type="entry name" value="Lambda_DNA-bd_dom_sf"/>
</dbReference>
<dbReference type="SUPFAM" id="SSF47413">
    <property type="entry name" value="lambda repressor-like DNA-binding domains"/>
    <property type="match status" value="1"/>
</dbReference>
<dbReference type="Proteomes" id="UP001595776">
    <property type="component" value="Unassembled WGS sequence"/>
</dbReference>
<protein>
    <recommendedName>
        <fullName evidence="3">HTH cro/C1-type domain-containing protein</fullName>
    </recommendedName>
</protein>
<sequence>MTFPFFRRRSNRMTTAKAALAKFLVMKLGLFQHQAAALLGVNQGRVSEVITGKRFKSVKPAKTIDPDQLELNI</sequence>
<evidence type="ECO:0000313" key="2">
    <source>
        <dbReference type="Proteomes" id="UP001595776"/>
    </source>
</evidence>
<gene>
    <name evidence="1" type="ORF">ACFO5Q_02180</name>
</gene>
<evidence type="ECO:0000313" key="1">
    <source>
        <dbReference type="EMBL" id="MFC4346652.1"/>
    </source>
</evidence>
<reference evidence="2" key="1">
    <citation type="journal article" date="2019" name="Int. J. Syst. Evol. Microbiol.">
        <title>The Global Catalogue of Microorganisms (GCM) 10K type strain sequencing project: providing services to taxonomists for standard genome sequencing and annotation.</title>
        <authorList>
            <consortium name="The Broad Institute Genomics Platform"/>
            <consortium name="The Broad Institute Genome Sequencing Center for Infectious Disease"/>
            <person name="Wu L."/>
            <person name="Ma J."/>
        </authorList>
    </citation>
    <scope>NUCLEOTIDE SEQUENCE [LARGE SCALE GENOMIC DNA]</scope>
    <source>
        <strain evidence="2">CGMCC 1.15304</strain>
    </source>
</reference>